<evidence type="ECO:0000256" key="4">
    <source>
        <dbReference type="ARBA" id="ARBA00010561"/>
    </source>
</evidence>
<sequence>MNGFMLAFQFFTILPINKEIAFNQRTVPWMIGMLPAVGLTIGVTIAGLTEAAEYVFSLSPIMKAFFVWLLLIIWSGGLHLDGWTDVSDAYFSYSLPEKRREILKDPHIGAFGVLSLVVLLAAKGVLLADLFGQFDHSMIWLIWITIGSRTMMALLLIAAPLAKNEGIAFYIRQSLRRNHLMIPLLIGVGALAIPAIVSERVDWTLLTVVVVSSLLFGVFVWRFAVKQFGGINGDLLGAGLEGGETWSLLMVWSYLSIVTG</sequence>
<keyword evidence="9 19" id="KW-0808">Transferase</keyword>
<evidence type="ECO:0000256" key="15">
    <source>
        <dbReference type="ARBA" id="ARBA00032605"/>
    </source>
</evidence>
<keyword evidence="8 19" id="KW-0169">Cobalamin biosynthesis</keyword>
<evidence type="ECO:0000256" key="8">
    <source>
        <dbReference type="ARBA" id="ARBA00022573"/>
    </source>
</evidence>
<feature type="transmembrane region" description="Helical" evidence="19">
    <location>
        <begin position="108"/>
        <end position="128"/>
    </location>
</feature>
<keyword evidence="10 19" id="KW-0812">Transmembrane</keyword>
<evidence type="ECO:0000256" key="14">
    <source>
        <dbReference type="ARBA" id="ARBA00025228"/>
    </source>
</evidence>
<evidence type="ECO:0000313" key="20">
    <source>
        <dbReference type="EMBL" id="KIL52696.1"/>
    </source>
</evidence>
<keyword evidence="13 19" id="KW-0472">Membrane</keyword>
<keyword evidence="12 19" id="KW-1133">Transmembrane helix</keyword>
<comment type="similarity">
    <text evidence="4 19">Belongs to the CobS family.</text>
</comment>
<dbReference type="GO" id="GO:0005886">
    <property type="term" value="C:plasma membrane"/>
    <property type="evidence" value="ECO:0007669"/>
    <property type="project" value="UniProtKB-SubCell"/>
</dbReference>
<comment type="caution">
    <text evidence="20">The sequence shown here is derived from an EMBL/GenBank/DDBJ whole genome shotgun (WGS) entry which is preliminary data.</text>
</comment>
<dbReference type="UniPathway" id="UPA00148">
    <property type="reaction ID" value="UER00238"/>
</dbReference>
<feature type="transmembrane region" description="Helical" evidence="19">
    <location>
        <begin position="140"/>
        <end position="159"/>
    </location>
</feature>
<dbReference type="PANTHER" id="PTHR34148:SF1">
    <property type="entry name" value="ADENOSYLCOBINAMIDE-GDP RIBAZOLETRANSFERASE"/>
    <property type="match status" value="1"/>
</dbReference>
<evidence type="ECO:0000256" key="2">
    <source>
        <dbReference type="ARBA" id="ARBA00004651"/>
    </source>
</evidence>
<organism evidence="20 21">
    <name type="scientific">Jeotgalibacillus campisalis</name>
    <dbReference type="NCBI Taxonomy" id="220754"/>
    <lineage>
        <taxon>Bacteria</taxon>
        <taxon>Bacillati</taxon>
        <taxon>Bacillota</taxon>
        <taxon>Bacilli</taxon>
        <taxon>Bacillales</taxon>
        <taxon>Caryophanaceae</taxon>
        <taxon>Jeotgalibacillus</taxon>
    </lineage>
</organism>
<dbReference type="GO" id="GO:0051073">
    <property type="term" value="F:adenosylcobinamide-GDP ribazoletransferase activity"/>
    <property type="evidence" value="ECO:0007669"/>
    <property type="project" value="UniProtKB-UniRule"/>
</dbReference>
<evidence type="ECO:0000256" key="5">
    <source>
        <dbReference type="ARBA" id="ARBA00013200"/>
    </source>
</evidence>
<comment type="catalytic activity">
    <reaction evidence="18 19">
        <text>alpha-ribazole 5'-phosphate + adenosylcob(III)inamide-GDP = adenosylcob(III)alamin 5'-phosphate + GMP + H(+)</text>
        <dbReference type="Rhea" id="RHEA:23560"/>
        <dbReference type="ChEBI" id="CHEBI:15378"/>
        <dbReference type="ChEBI" id="CHEBI:57918"/>
        <dbReference type="ChEBI" id="CHEBI:58115"/>
        <dbReference type="ChEBI" id="CHEBI:60487"/>
        <dbReference type="ChEBI" id="CHEBI:60493"/>
        <dbReference type="EC" id="2.7.8.26"/>
    </reaction>
</comment>
<feature type="transmembrane region" description="Helical" evidence="19">
    <location>
        <begin position="180"/>
        <end position="197"/>
    </location>
</feature>
<dbReference type="AlphaFoldDB" id="A0A0C2W7Y8"/>
<feature type="transmembrane region" description="Helical" evidence="19">
    <location>
        <begin position="203"/>
        <end position="225"/>
    </location>
</feature>
<protein>
    <recommendedName>
        <fullName evidence="6 19">Adenosylcobinamide-GDP ribazoletransferase</fullName>
        <ecNumber evidence="5 19">2.7.8.26</ecNumber>
    </recommendedName>
    <alternativeName>
        <fullName evidence="16 19">Cobalamin synthase</fullName>
    </alternativeName>
    <alternativeName>
        <fullName evidence="15 19">Cobalamin-5'-phosphate synthase</fullName>
    </alternativeName>
</protein>
<evidence type="ECO:0000256" key="19">
    <source>
        <dbReference type="HAMAP-Rule" id="MF_00719"/>
    </source>
</evidence>
<evidence type="ECO:0000313" key="21">
    <source>
        <dbReference type="Proteomes" id="UP000031972"/>
    </source>
</evidence>
<evidence type="ECO:0000256" key="10">
    <source>
        <dbReference type="ARBA" id="ARBA00022692"/>
    </source>
</evidence>
<gene>
    <name evidence="19" type="primary">cobS</name>
    <name evidence="20" type="ORF">KR50_00250</name>
</gene>
<keyword evidence="21" id="KW-1185">Reference proteome</keyword>
<evidence type="ECO:0000256" key="3">
    <source>
        <dbReference type="ARBA" id="ARBA00004663"/>
    </source>
</evidence>
<comment type="function">
    <text evidence="14 19">Joins adenosylcobinamide-GDP and alpha-ribazole to generate adenosylcobalamin (Ado-cobalamin). Also synthesizes adenosylcobalamin 5'-phosphate from adenosylcobinamide-GDP and alpha-ribazole 5'-phosphate.</text>
</comment>
<dbReference type="EC" id="2.7.8.26" evidence="5 19"/>
<evidence type="ECO:0000256" key="17">
    <source>
        <dbReference type="ARBA" id="ARBA00048623"/>
    </source>
</evidence>
<dbReference type="Proteomes" id="UP000031972">
    <property type="component" value="Unassembled WGS sequence"/>
</dbReference>
<comment type="pathway">
    <text evidence="3 19">Cofactor biosynthesis; adenosylcobalamin biosynthesis; adenosylcobalamin from cob(II)yrinate a,c-diamide: step 7/7.</text>
</comment>
<dbReference type="EMBL" id="JXRR01000001">
    <property type="protein sequence ID" value="KIL52696.1"/>
    <property type="molecule type" value="Genomic_DNA"/>
</dbReference>
<evidence type="ECO:0000256" key="12">
    <source>
        <dbReference type="ARBA" id="ARBA00022989"/>
    </source>
</evidence>
<evidence type="ECO:0000256" key="13">
    <source>
        <dbReference type="ARBA" id="ARBA00023136"/>
    </source>
</evidence>
<reference evidence="20 21" key="1">
    <citation type="submission" date="2015-01" db="EMBL/GenBank/DDBJ databases">
        <title>Jeotgalibacillus campisalis genome sequencing.</title>
        <authorList>
            <person name="Goh K.M."/>
            <person name="Chan K.-G."/>
            <person name="Yaakop A.S."/>
            <person name="Ee R."/>
            <person name="Gan H.M."/>
            <person name="Chan C.S."/>
        </authorList>
    </citation>
    <scope>NUCLEOTIDE SEQUENCE [LARGE SCALE GENOMIC DNA]</scope>
    <source>
        <strain evidence="20 21">SF-57</strain>
    </source>
</reference>
<dbReference type="Pfam" id="PF02654">
    <property type="entry name" value="CobS"/>
    <property type="match status" value="1"/>
</dbReference>
<dbReference type="PATRIC" id="fig|220754.4.peg.25"/>
<name>A0A0C2W7Y8_9BACL</name>
<comment type="catalytic activity">
    <reaction evidence="17 19">
        <text>alpha-ribazole + adenosylcob(III)inamide-GDP = adenosylcob(III)alamin + GMP + H(+)</text>
        <dbReference type="Rhea" id="RHEA:16049"/>
        <dbReference type="ChEBI" id="CHEBI:10329"/>
        <dbReference type="ChEBI" id="CHEBI:15378"/>
        <dbReference type="ChEBI" id="CHEBI:18408"/>
        <dbReference type="ChEBI" id="CHEBI:58115"/>
        <dbReference type="ChEBI" id="CHEBI:60487"/>
        <dbReference type="EC" id="2.7.8.26"/>
    </reaction>
</comment>
<comment type="subcellular location">
    <subcellularLocation>
        <location evidence="2 19">Cell membrane</location>
        <topology evidence="2 19">Multi-pass membrane protein</topology>
    </subcellularLocation>
</comment>
<dbReference type="HAMAP" id="MF_00719">
    <property type="entry name" value="CobS"/>
    <property type="match status" value="1"/>
</dbReference>
<dbReference type="GO" id="GO:0008818">
    <property type="term" value="F:cobalamin 5'-phosphate synthase activity"/>
    <property type="evidence" value="ECO:0007669"/>
    <property type="project" value="UniProtKB-UniRule"/>
</dbReference>
<evidence type="ECO:0000256" key="7">
    <source>
        <dbReference type="ARBA" id="ARBA00022475"/>
    </source>
</evidence>
<keyword evidence="7 19" id="KW-1003">Cell membrane</keyword>
<accession>A0A0C2W7Y8</accession>
<feature type="transmembrane region" description="Helical" evidence="19">
    <location>
        <begin position="27"/>
        <end position="48"/>
    </location>
</feature>
<evidence type="ECO:0000256" key="18">
    <source>
        <dbReference type="ARBA" id="ARBA00049504"/>
    </source>
</evidence>
<evidence type="ECO:0000256" key="11">
    <source>
        <dbReference type="ARBA" id="ARBA00022842"/>
    </source>
</evidence>
<evidence type="ECO:0000256" key="16">
    <source>
        <dbReference type="ARBA" id="ARBA00032853"/>
    </source>
</evidence>
<evidence type="ECO:0000256" key="9">
    <source>
        <dbReference type="ARBA" id="ARBA00022679"/>
    </source>
</evidence>
<proteinExistence type="inferred from homology"/>
<dbReference type="PANTHER" id="PTHR34148">
    <property type="entry name" value="ADENOSYLCOBINAMIDE-GDP RIBAZOLETRANSFERASE"/>
    <property type="match status" value="1"/>
</dbReference>
<dbReference type="GO" id="GO:0009236">
    <property type="term" value="P:cobalamin biosynthetic process"/>
    <property type="evidence" value="ECO:0007669"/>
    <property type="project" value="UniProtKB-UniRule"/>
</dbReference>
<evidence type="ECO:0000256" key="1">
    <source>
        <dbReference type="ARBA" id="ARBA00001946"/>
    </source>
</evidence>
<dbReference type="InterPro" id="IPR003805">
    <property type="entry name" value="CobS"/>
</dbReference>
<keyword evidence="11 19" id="KW-0460">Magnesium</keyword>
<evidence type="ECO:0000256" key="6">
    <source>
        <dbReference type="ARBA" id="ARBA00015850"/>
    </source>
</evidence>
<comment type="cofactor">
    <cofactor evidence="1 19">
        <name>Mg(2+)</name>
        <dbReference type="ChEBI" id="CHEBI:18420"/>
    </cofactor>
</comment>